<accession>A0A9P1BSZ5</accession>
<dbReference type="PROSITE" id="PS51767">
    <property type="entry name" value="PEPTIDASE_A1"/>
    <property type="match status" value="1"/>
</dbReference>
<dbReference type="InterPro" id="IPR001461">
    <property type="entry name" value="Aspartic_peptidase_A1"/>
</dbReference>
<feature type="chain" id="PRO_5043269801" evidence="6">
    <location>
        <begin position="18"/>
        <end position="392"/>
    </location>
</feature>
<dbReference type="PRINTS" id="PR00792">
    <property type="entry name" value="PEPSIN"/>
</dbReference>
<dbReference type="InterPro" id="IPR033121">
    <property type="entry name" value="PEPTIDASE_A1"/>
</dbReference>
<evidence type="ECO:0000313" key="10">
    <source>
        <dbReference type="EMBL" id="CAL4766165.1"/>
    </source>
</evidence>
<keyword evidence="11" id="KW-1185">Reference proteome</keyword>
<proteinExistence type="inferred from homology"/>
<evidence type="ECO:0000259" key="7">
    <source>
        <dbReference type="PROSITE" id="PS51767"/>
    </source>
</evidence>
<dbReference type="PANTHER" id="PTHR13683:SF375">
    <property type="entry name" value="PEPTIDASE A1 DOMAIN-CONTAINING PROTEIN"/>
    <property type="match status" value="1"/>
</dbReference>
<dbReference type="PANTHER" id="PTHR13683">
    <property type="entry name" value="ASPARTYL PROTEASES"/>
    <property type="match status" value="1"/>
</dbReference>
<dbReference type="Pfam" id="PF00026">
    <property type="entry name" value="Asp"/>
    <property type="match status" value="1"/>
</dbReference>
<keyword evidence="4" id="KW-0378">Hydrolase</keyword>
<comment type="caution">
    <text evidence="8">The sequence shown here is derived from an EMBL/GenBank/DDBJ whole genome shotgun (WGS) entry which is preliminary data.</text>
</comment>
<evidence type="ECO:0000256" key="3">
    <source>
        <dbReference type="ARBA" id="ARBA00022729"/>
    </source>
</evidence>
<evidence type="ECO:0000313" key="11">
    <source>
        <dbReference type="Proteomes" id="UP001152797"/>
    </source>
</evidence>
<dbReference type="EMBL" id="CAMXCT010000442">
    <property type="protein sequence ID" value="CAI3978853.1"/>
    <property type="molecule type" value="Genomic_DNA"/>
</dbReference>
<comment type="similarity">
    <text evidence="1">Belongs to the peptidase A1 family.</text>
</comment>
<dbReference type="Gene3D" id="2.40.70.10">
    <property type="entry name" value="Acid Proteases"/>
    <property type="match status" value="2"/>
</dbReference>
<dbReference type="SUPFAM" id="SSF50630">
    <property type="entry name" value="Acid proteases"/>
    <property type="match status" value="1"/>
</dbReference>
<dbReference type="EMBL" id="CAMXCT020000442">
    <property type="protein sequence ID" value="CAL1132228.1"/>
    <property type="molecule type" value="Genomic_DNA"/>
</dbReference>
<reference evidence="8" key="1">
    <citation type="submission" date="2022-10" db="EMBL/GenBank/DDBJ databases">
        <authorList>
            <person name="Chen Y."/>
            <person name="Dougan E. K."/>
            <person name="Chan C."/>
            <person name="Rhodes N."/>
            <person name="Thang M."/>
        </authorList>
    </citation>
    <scope>NUCLEOTIDE SEQUENCE</scope>
</reference>
<keyword evidence="2" id="KW-0645">Protease</keyword>
<dbReference type="InterPro" id="IPR021109">
    <property type="entry name" value="Peptidase_aspartic_dom_sf"/>
</dbReference>
<feature type="domain" description="Peptidase A1" evidence="7">
    <location>
        <begin position="40"/>
        <end position="369"/>
    </location>
</feature>
<organism evidence="8">
    <name type="scientific">Cladocopium goreaui</name>
    <dbReference type="NCBI Taxonomy" id="2562237"/>
    <lineage>
        <taxon>Eukaryota</taxon>
        <taxon>Sar</taxon>
        <taxon>Alveolata</taxon>
        <taxon>Dinophyceae</taxon>
        <taxon>Suessiales</taxon>
        <taxon>Symbiodiniaceae</taxon>
        <taxon>Cladocopium</taxon>
    </lineage>
</organism>
<dbReference type="OrthoDB" id="2747330at2759"/>
<sequence length="392" mass="43190">MSHALAIFSILSLPAAALYDSQKKVEHARLYGNVDSLAYYFVDLVVGTPPQRVSVILDTGSGICAFPCAGCNHCGHHIDPIFDIEKSGTASWLKCAFNRCPVGRCMSEKCYYYQGYTEGSSITGYWFEDMVSLGDMIQHNPQVKARMGCHSNENNLFYTQKANGMMGVGPGGLEHEAVLDQLLQDKAHVSRKIFSVCLAEWGGQFNVGGYNDSYHTGPMQLIPMMLRGFYGVGLTKMEVGDMSITNWHQSMIDSGTTYTYMNSKNYRLLATGVEKACSGQSQPCGGKKHGSSCWKLPNGPSKFAAITVFFDSVETKWVPEAYLYRKGDSDTYCYAFQDDGPTANTVLGAVWMKHQEIVFDLDNKKVGIAPARCSITQCSERHCSVVLGVSKQ</sequence>
<evidence type="ECO:0000256" key="5">
    <source>
        <dbReference type="PIRSR" id="PIRSR601461-1"/>
    </source>
</evidence>
<evidence type="ECO:0000256" key="1">
    <source>
        <dbReference type="ARBA" id="ARBA00007447"/>
    </source>
</evidence>
<feature type="signal peptide" evidence="6">
    <location>
        <begin position="1"/>
        <end position="17"/>
    </location>
</feature>
<gene>
    <name evidence="8" type="ORF">C1SCF055_LOCUS6851</name>
</gene>
<evidence type="ECO:0000256" key="6">
    <source>
        <dbReference type="SAM" id="SignalP"/>
    </source>
</evidence>
<evidence type="ECO:0000313" key="8">
    <source>
        <dbReference type="EMBL" id="CAI3978853.1"/>
    </source>
</evidence>
<feature type="active site" evidence="5">
    <location>
        <position position="58"/>
    </location>
</feature>
<feature type="active site" evidence="5">
    <location>
        <position position="253"/>
    </location>
</feature>
<keyword evidence="3 6" id="KW-0732">Signal</keyword>
<dbReference type="AlphaFoldDB" id="A0A9P1BSZ5"/>
<evidence type="ECO:0000313" key="9">
    <source>
        <dbReference type="EMBL" id="CAL1132228.1"/>
    </source>
</evidence>
<dbReference type="GO" id="GO:0006508">
    <property type="term" value="P:proteolysis"/>
    <property type="evidence" value="ECO:0007669"/>
    <property type="project" value="UniProtKB-KW"/>
</dbReference>
<name>A0A9P1BSZ5_9DINO</name>
<dbReference type="Proteomes" id="UP001152797">
    <property type="component" value="Unassembled WGS sequence"/>
</dbReference>
<dbReference type="EMBL" id="CAMXCT030000442">
    <property type="protein sequence ID" value="CAL4766165.1"/>
    <property type="molecule type" value="Genomic_DNA"/>
</dbReference>
<evidence type="ECO:0000256" key="4">
    <source>
        <dbReference type="ARBA" id="ARBA00022801"/>
    </source>
</evidence>
<reference evidence="9" key="2">
    <citation type="submission" date="2024-04" db="EMBL/GenBank/DDBJ databases">
        <authorList>
            <person name="Chen Y."/>
            <person name="Shah S."/>
            <person name="Dougan E. K."/>
            <person name="Thang M."/>
            <person name="Chan C."/>
        </authorList>
    </citation>
    <scope>NUCLEOTIDE SEQUENCE [LARGE SCALE GENOMIC DNA]</scope>
</reference>
<evidence type="ECO:0000256" key="2">
    <source>
        <dbReference type="ARBA" id="ARBA00022670"/>
    </source>
</evidence>
<protein>
    <submittedName>
        <fullName evidence="10">Aspartic proteinase 39</fullName>
    </submittedName>
</protein>
<dbReference type="GO" id="GO:0004190">
    <property type="term" value="F:aspartic-type endopeptidase activity"/>
    <property type="evidence" value="ECO:0007669"/>
    <property type="project" value="InterPro"/>
</dbReference>